<feature type="transmembrane region" description="Helical" evidence="8">
    <location>
        <begin position="257"/>
        <end position="279"/>
    </location>
</feature>
<evidence type="ECO:0000313" key="10">
    <source>
        <dbReference type="Proteomes" id="UP001595953"/>
    </source>
</evidence>
<comment type="caution">
    <text evidence="9">The sequence shown here is derived from an EMBL/GenBank/DDBJ whole genome shotgun (WGS) entry which is preliminary data.</text>
</comment>
<evidence type="ECO:0000256" key="8">
    <source>
        <dbReference type="SAM" id="Phobius"/>
    </source>
</evidence>
<gene>
    <name evidence="9" type="ORF">ACFO5O_02335</name>
</gene>
<evidence type="ECO:0000256" key="5">
    <source>
        <dbReference type="ARBA" id="ARBA00022692"/>
    </source>
</evidence>
<feature type="transmembrane region" description="Helical" evidence="8">
    <location>
        <begin position="12"/>
        <end position="30"/>
    </location>
</feature>
<feature type="transmembrane region" description="Helical" evidence="8">
    <location>
        <begin position="116"/>
        <end position="133"/>
    </location>
</feature>
<evidence type="ECO:0000256" key="6">
    <source>
        <dbReference type="ARBA" id="ARBA00022989"/>
    </source>
</evidence>
<protein>
    <submittedName>
        <fullName evidence="9">ArnT family glycosyltransferase</fullName>
        <ecNumber evidence="9">2.4.-.-</ecNumber>
    </submittedName>
</protein>
<keyword evidence="4 9" id="KW-0808">Transferase</keyword>
<keyword evidence="7 8" id="KW-0472">Membrane</keyword>
<feature type="transmembrane region" description="Helical" evidence="8">
    <location>
        <begin position="348"/>
        <end position="373"/>
    </location>
</feature>
<feature type="transmembrane region" description="Helical" evidence="8">
    <location>
        <begin position="208"/>
        <end position="228"/>
    </location>
</feature>
<sequence>MLETIERKPILSIFLIVVTMLGFSIDYLPVSIMEARNFITAREMVIDGNWLLTTMNGLARYEKPPLPTWLTACFGMLCGIKNLLALRLPAILCVALAGIGIYKVSFNILEHKLHSFYNALIGVTSFYVIGIVIEAPWDIYTHAFMLISIYYLFQLFRTEQNLKYSVLAGSFMGLSILCKGPISIYALLLPFLIAYGFVYGYRLNRTKIGSIFMSIIIALCIGGWWYFYVRINDPETFLAIAQKETGNWSSYNVKPFYYYWSFFTQSGIWTIPAFIALLYPYMKSRVSNLRAYHFSLLWTLTAVVLLSLIPEKKSRYLMPVLIPMAINTGFYIEYLIRSFKTLNDKRETFPVYFNFGLIALIGLAFPLVGFFIAPQLNGVLLFWFALASLALFGIGLFILIQLKSKNIKLVFYSCIGFIAAILIAVLPLTKTQVASNYHPISSLSEEASQQGLKVYSFSTVAPEMIWQFGDKIPELKNEDNQIHLPNETKFGMLATSISPEDQNLLNANYHIELITTYDLNRADQDSRQYNGRLFADYYILIKK</sequence>
<keyword evidence="3 9" id="KW-0328">Glycosyltransferase</keyword>
<dbReference type="PANTHER" id="PTHR33908">
    <property type="entry name" value="MANNOSYLTRANSFERASE YKCB-RELATED"/>
    <property type="match status" value="1"/>
</dbReference>
<accession>A0ABV9N3H9</accession>
<feature type="transmembrane region" description="Helical" evidence="8">
    <location>
        <begin position="409"/>
        <end position="428"/>
    </location>
</feature>
<dbReference type="RefSeq" id="WP_387960575.1">
    <property type="nucleotide sequence ID" value="NZ_JBHSGP010000005.1"/>
</dbReference>
<dbReference type="EC" id="2.4.-.-" evidence="9"/>
<keyword evidence="5 8" id="KW-0812">Transmembrane</keyword>
<feature type="transmembrane region" description="Helical" evidence="8">
    <location>
        <begin position="84"/>
        <end position="104"/>
    </location>
</feature>
<evidence type="ECO:0000256" key="1">
    <source>
        <dbReference type="ARBA" id="ARBA00004651"/>
    </source>
</evidence>
<dbReference type="PANTHER" id="PTHR33908:SF3">
    <property type="entry name" value="UNDECAPRENYL PHOSPHATE-ALPHA-4-AMINO-4-DEOXY-L-ARABINOSE ARABINOSYL TRANSFERASE"/>
    <property type="match status" value="1"/>
</dbReference>
<evidence type="ECO:0000256" key="4">
    <source>
        <dbReference type="ARBA" id="ARBA00022679"/>
    </source>
</evidence>
<dbReference type="GO" id="GO:0016757">
    <property type="term" value="F:glycosyltransferase activity"/>
    <property type="evidence" value="ECO:0007669"/>
    <property type="project" value="UniProtKB-KW"/>
</dbReference>
<proteinExistence type="predicted"/>
<evidence type="ECO:0000313" key="9">
    <source>
        <dbReference type="EMBL" id="MFC4721143.1"/>
    </source>
</evidence>
<name>A0ABV9N3H9_9FLAO</name>
<dbReference type="Proteomes" id="UP001595953">
    <property type="component" value="Unassembled WGS sequence"/>
</dbReference>
<evidence type="ECO:0000256" key="3">
    <source>
        <dbReference type="ARBA" id="ARBA00022676"/>
    </source>
</evidence>
<keyword evidence="6 8" id="KW-1133">Transmembrane helix</keyword>
<feature type="transmembrane region" description="Helical" evidence="8">
    <location>
        <begin position="183"/>
        <end position="201"/>
    </location>
</feature>
<organism evidence="9 10">
    <name type="scientific">Geojedonia litorea</name>
    <dbReference type="NCBI Taxonomy" id="1268269"/>
    <lineage>
        <taxon>Bacteria</taxon>
        <taxon>Pseudomonadati</taxon>
        <taxon>Bacteroidota</taxon>
        <taxon>Flavobacteriia</taxon>
        <taxon>Flavobacteriales</taxon>
        <taxon>Flavobacteriaceae</taxon>
        <taxon>Geojedonia</taxon>
    </lineage>
</organism>
<keyword evidence="2" id="KW-1003">Cell membrane</keyword>
<feature type="transmembrane region" description="Helical" evidence="8">
    <location>
        <begin position="139"/>
        <end position="156"/>
    </location>
</feature>
<evidence type="ECO:0000256" key="2">
    <source>
        <dbReference type="ARBA" id="ARBA00022475"/>
    </source>
</evidence>
<dbReference type="EMBL" id="JBHSGP010000005">
    <property type="protein sequence ID" value="MFC4721143.1"/>
    <property type="molecule type" value="Genomic_DNA"/>
</dbReference>
<feature type="transmembrane region" description="Helical" evidence="8">
    <location>
        <begin position="291"/>
        <end position="310"/>
    </location>
</feature>
<comment type="subcellular location">
    <subcellularLocation>
        <location evidence="1">Cell membrane</location>
        <topology evidence="1">Multi-pass membrane protein</topology>
    </subcellularLocation>
</comment>
<feature type="transmembrane region" description="Helical" evidence="8">
    <location>
        <begin position="316"/>
        <end position="336"/>
    </location>
</feature>
<keyword evidence="10" id="KW-1185">Reference proteome</keyword>
<evidence type="ECO:0000256" key="7">
    <source>
        <dbReference type="ARBA" id="ARBA00023136"/>
    </source>
</evidence>
<reference evidence="10" key="1">
    <citation type="journal article" date="2019" name="Int. J. Syst. Evol. Microbiol.">
        <title>The Global Catalogue of Microorganisms (GCM) 10K type strain sequencing project: providing services to taxonomists for standard genome sequencing and annotation.</title>
        <authorList>
            <consortium name="The Broad Institute Genomics Platform"/>
            <consortium name="The Broad Institute Genome Sequencing Center for Infectious Disease"/>
            <person name="Wu L."/>
            <person name="Ma J."/>
        </authorList>
    </citation>
    <scope>NUCLEOTIDE SEQUENCE [LARGE SCALE GENOMIC DNA]</scope>
    <source>
        <strain evidence="10">CCUG 63682</strain>
    </source>
</reference>
<feature type="transmembrane region" description="Helical" evidence="8">
    <location>
        <begin position="379"/>
        <end position="402"/>
    </location>
</feature>
<dbReference type="InterPro" id="IPR050297">
    <property type="entry name" value="LipidA_mod_glycosyltrf_83"/>
</dbReference>